<dbReference type="PANTHER" id="PTHR35317">
    <property type="entry name" value="OS04G0629600 PROTEIN"/>
    <property type="match status" value="1"/>
</dbReference>
<reference evidence="3" key="1">
    <citation type="submission" date="2025-08" db="UniProtKB">
        <authorList>
            <consortium name="RefSeq"/>
        </authorList>
    </citation>
    <scope>IDENTIFICATION</scope>
</reference>
<sequence>MEDSEGVHDYISRVLTIVNQIWELGHKLGQSEVVSKVLRSLAAKFDFVAVAIEESKEISKFILDDFSGTVQAHEVRVNRASAKFGEKALHVKGESTSANQSKEEASVSSWDDGRGRGRSFTRGRGRCRFG</sequence>
<feature type="compositionally biased region" description="Basic and acidic residues" evidence="1">
    <location>
        <begin position="101"/>
        <end position="115"/>
    </location>
</feature>
<gene>
    <name evidence="3" type="primary">LOC120283343</name>
</gene>
<accession>A0AB40D149</accession>
<dbReference type="RefSeq" id="XP_039145930.1">
    <property type="nucleotide sequence ID" value="XM_039289996.1"/>
</dbReference>
<name>A0AB40D149_DIOCR</name>
<evidence type="ECO:0000256" key="1">
    <source>
        <dbReference type="SAM" id="MobiDB-lite"/>
    </source>
</evidence>
<dbReference type="Proteomes" id="UP001515500">
    <property type="component" value="Chromosome 19"/>
</dbReference>
<organism evidence="2 3">
    <name type="scientific">Dioscorea cayennensis subsp. rotundata</name>
    <name type="common">White Guinea yam</name>
    <name type="synonym">Dioscorea rotundata</name>
    <dbReference type="NCBI Taxonomy" id="55577"/>
    <lineage>
        <taxon>Eukaryota</taxon>
        <taxon>Viridiplantae</taxon>
        <taxon>Streptophyta</taxon>
        <taxon>Embryophyta</taxon>
        <taxon>Tracheophyta</taxon>
        <taxon>Spermatophyta</taxon>
        <taxon>Magnoliopsida</taxon>
        <taxon>Liliopsida</taxon>
        <taxon>Dioscoreales</taxon>
        <taxon>Dioscoreaceae</taxon>
        <taxon>Dioscorea</taxon>
    </lineage>
</organism>
<dbReference type="GeneID" id="120283343"/>
<evidence type="ECO:0000313" key="2">
    <source>
        <dbReference type="Proteomes" id="UP001515500"/>
    </source>
</evidence>
<feature type="compositionally biased region" description="Basic residues" evidence="1">
    <location>
        <begin position="116"/>
        <end position="130"/>
    </location>
</feature>
<evidence type="ECO:0000313" key="3">
    <source>
        <dbReference type="RefSeq" id="XP_039145930.1"/>
    </source>
</evidence>
<keyword evidence="2" id="KW-1185">Reference proteome</keyword>
<protein>
    <submittedName>
        <fullName evidence="3">Uncharacterized protein LOC120283343</fullName>
    </submittedName>
</protein>
<proteinExistence type="predicted"/>
<dbReference type="Pfam" id="PF14223">
    <property type="entry name" value="Retrotran_gag_2"/>
    <property type="match status" value="1"/>
</dbReference>
<feature type="region of interest" description="Disordered" evidence="1">
    <location>
        <begin position="91"/>
        <end position="130"/>
    </location>
</feature>
<dbReference type="AlphaFoldDB" id="A0AB40D149"/>
<dbReference type="PANTHER" id="PTHR35317:SF27">
    <property type="entry name" value="RETROVIRUS-RELATED POL POLYPROTEIN FROM TRANSPOSON TNT 1-94"/>
    <property type="match status" value="1"/>
</dbReference>